<protein>
    <submittedName>
        <fullName evidence="1">Uncharacterized protein</fullName>
    </submittedName>
</protein>
<keyword evidence="2" id="KW-1185">Reference proteome</keyword>
<dbReference type="AlphaFoldDB" id="A0A7M2YTS4"/>
<reference evidence="2" key="2">
    <citation type="journal article" date="2019" name="MicrobiologyOpen">
        <title>High-quality draft genome sequence of Gaiella occulta isolated from a 150 meter deep mineral water borehole and comparison with the genome sequences of other deep-branching lineages of the phylum Actinobacteria.</title>
        <authorList>
            <person name="Severino R."/>
            <person name="Froufe H.J.C."/>
            <person name="Barroso C."/>
            <person name="Albuquerque L."/>
            <person name="Lobo-da-Cunha A."/>
            <person name="da Costa M.S."/>
            <person name="Egas C."/>
        </authorList>
    </citation>
    <scope>NUCLEOTIDE SEQUENCE [LARGE SCALE GENOMIC DNA]</scope>
    <source>
        <strain evidence="2">F2-233</strain>
    </source>
</reference>
<accession>A0A7M2YTS4</accession>
<organism evidence="1 2">
    <name type="scientific">Gaiella occulta</name>
    <dbReference type="NCBI Taxonomy" id="1002870"/>
    <lineage>
        <taxon>Bacteria</taxon>
        <taxon>Bacillati</taxon>
        <taxon>Actinomycetota</taxon>
        <taxon>Thermoleophilia</taxon>
        <taxon>Gaiellales</taxon>
        <taxon>Gaiellaceae</taxon>
        <taxon>Gaiella</taxon>
    </lineage>
</organism>
<comment type="caution">
    <text evidence="1">The sequence shown here is derived from an EMBL/GenBank/DDBJ whole genome shotgun (WGS) entry which is preliminary data.</text>
</comment>
<dbReference type="InterPro" id="IPR036390">
    <property type="entry name" value="WH_DNA-bd_sf"/>
</dbReference>
<dbReference type="EMBL" id="QQZY01000010">
    <property type="protein sequence ID" value="RDI73294.1"/>
    <property type="molecule type" value="Genomic_DNA"/>
</dbReference>
<reference evidence="1 2" key="1">
    <citation type="submission" date="2018-07" db="EMBL/GenBank/DDBJ databases">
        <title>High-quality-draft genome sequence of Gaiella occulta.</title>
        <authorList>
            <person name="Severino R."/>
            <person name="Froufe H.J.C."/>
            <person name="Rainey F.A."/>
            <person name="Barroso C."/>
            <person name="Albuquerque L."/>
            <person name="Lobo-Da-Cunha A."/>
            <person name="Da Costa M.S."/>
            <person name="Egas C."/>
        </authorList>
    </citation>
    <scope>NUCLEOTIDE SEQUENCE [LARGE SCALE GENOMIC DNA]</scope>
    <source>
        <strain evidence="1 2">F2-233</strain>
    </source>
</reference>
<name>A0A7M2YTS4_9ACTN</name>
<proteinExistence type="predicted"/>
<evidence type="ECO:0000313" key="1">
    <source>
        <dbReference type="EMBL" id="RDI73294.1"/>
    </source>
</evidence>
<dbReference type="RefSeq" id="WP_114797287.1">
    <property type="nucleotide sequence ID" value="NZ_QQZY01000010.1"/>
</dbReference>
<dbReference type="Proteomes" id="UP000254134">
    <property type="component" value="Unassembled WGS sequence"/>
</dbReference>
<dbReference type="SUPFAM" id="SSF46785">
    <property type="entry name" value="Winged helix' DNA-binding domain"/>
    <property type="match status" value="1"/>
</dbReference>
<gene>
    <name evidence="1" type="ORF">Gocc_2894</name>
</gene>
<sequence>MLGRGAHISVVAAVAGTIPPLLSLAGDQMTVQQLETQLAQPAAVIRAALRVLARQGYVDWPGEHDRVLLTGKSRDLLDTWI</sequence>
<evidence type="ECO:0000313" key="2">
    <source>
        <dbReference type="Proteomes" id="UP000254134"/>
    </source>
</evidence>